<protein>
    <submittedName>
        <fullName evidence="5">8-oxo-dGTP diphosphatase</fullName>
    </submittedName>
</protein>
<dbReference type="SUPFAM" id="SSF55811">
    <property type="entry name" value="Nudix"/>
    <property type="match status" value="1"/>
</dbReference>
<dbReference type="InterPro" id="IPR000086">
    <property type="entry name" value="NUDIX_hydrolase_dom"/>
</dbReference>
<evidence type="ECO:0000313" key="5">
    <source>
        <dbReference type="EMBL" id="PWJ30935.1"/>
    </source>
</evidence>
<dbReference type="PANTHER" id="PTHR43736">
    <property type="entry name" value="ADP-RIBOSE PYROPHOSPHATASE"/>
    <property type="match status" value="1"/>
</dbReference>
<dbReference type="InterPro" id="IPR020084">
    <property type="entry name" value="NUDIX_hydrolase_CS"/>
</dbReference>
<dbReference type="PANTHER" id="PTHR43736:SF1">
    <property type="entry name" value="DIHYDRONEOPTERIN TRIPHOSPHATE DIPHOSPHATASE"/>
    <property type="match status" value="1"/>
</dbReference>
<evidence type="ECO:0000256" key="1">
    <source>
        <dbReference type="ARBA" id="ARBA00005582"/>
    </source>
</evidence>
<proteinExistence type="inferred from homology"/>
<keyword evidence="2 3" id="KW-0378">Hydrolase</keyword>
<evidence type="ECO:0000256" key="2">
    <source>
        <dbReference type="ARBA" id="ARBA00022801"/>
    </source>
</evidence>
<dbReference type="EMBL" id="QGDL01000003">
    <property type="protein sequence ID" value="PWJ30935.1"/>
    <property type="molecule type" value="Genomic_DNA"/>
</dbReference>
<organism evidence="5 6">
    <name type="scientific">Faecalicatena orotica</name>
    <dbReference type="NCBI Taxonomy" id="1544"/>
    <lineage>
        <taxon>Bacteria</taxon>
        <taxon>Bacillati</taxon>
        <taxon>Bacillota</taxon>
        <taxon>Clostridia</taxon>
        <taxon>Lachnospirales</taxon>
        <taxon>Lachnospiraceae</taxon>
        <taxon>Faecalicatena</taxon>
    </lineage>
</organism>
<dbReference type="OrthoDB" id="9786141at2"/>
<dbReference type="PROSITE" id="PS00893">
    <property type="entry name" value="NUDIX_BOX"/>
    <property type="match status" value="1"/>
</dbReference>
<dbReference type="RefSeq" id="WP_109730548.1">
    <property type="nucleotide sequence ID" value="NZ_BAAACK010000004.1"/>
</dbReference>
<comment type="similarity">
    <text evidence="1 3">Belongs to the Nudix hydrolase family.</text>
</comment>
<dbReference type="Gene3D" id="3.90.79.10">
    <property type="entry name" value="Nucleoside Triphosphate Pyrophosphohydrolase"/>
    <property type="match status" value="1"/>
</dbReference>
<evidence type="ECO:0000256" key="3">
    <source>
        <dbReference type="RuleBase" id="RU003476"/>
    </source>
</evidence>
<dbReference type="Pfam" id="PF00293">
    <property type="entry name" value="NUDIX"/>
    <property type="match status" value="1"/>
</dbReference>
<keyword evidence="6" id="KW-1185">Reference proteome</keyword>
<dbReference type="PRINTS" id="PR00502">
    <property type="entry name" value="NUDIXFAMILY"/>
</dbReference>
<comment type="caution">
    <text evidence="5">The sequence shown here is derived from an EMBL/GenBank/DDBJ whole genome shotgun (WGS) entry which is preliminary data.</text>
</comment>
<dbReference type="PROSITE" id="PS51462">
    <property type="entry name" value="NUDIX"/>
    <property type="match status" value="1"/>
</dbReference>
<dbReference type="CDD" id="cd18873">
    <property type="entry name" value="NUDIX_NadM_like"/>
    <property type="match status" value="1"/>
</dbReference>
<accession>A0A2Y9BC79</accession>
<feature type="domain" description="Nudix hydrolase" evidence="4">
    <location>
        <begin position="43"/>
        <end position="179"/>
    </location>
</feature>
<evidence type="ECO:0000313" key="6">
    <source>
        <dbReference type="Proteomes" id="UP000245845"/>
    </source>
</evidence>
<dbReference type="GO" id="GO:0016787">
    <property type="term" value="F:hydrolase activity"/>
    <property type="evidence" value="ECO:0007669"/>
    <property type="project" value="UniProtKB-KW"/>
</dbReference>
<reference evidence="5 6" key="1">
    <citation type="submission" date="2018-05" db="EMBL/GenBank/DDBJ databases">
        <title>The Hungate 1000. A catalogue of reference genomes from the rumen microbiome.</title>
        <authorList>
            <person name="Kelly W."/>
        </authorList>
    </citation>
    <scope>NUCLEOTIDE SEQUENCE [LARGE SCALE GENOMIC DNA]</scope>
    <source>
        <strain evidence="5 6">NLAE-zl-C242</strain>
    </source>
</reference>
<dbReference type="InterPro" id="IPR015797">
    <property type="entry name" value="NUDIX_hydrolase-like_dom_sf"/>
</dbReference>
<dbReference type="InterPro" id="IPR020476">
    <property type="entry name" value="Nudix_hydrolase"/>
</dbReference>
<dbReference type="AlphaFoldDB" id="A0A2Y9BC79"/>
<name>A0A2Y9BC79_9FIRM</name>
<evidence type="ECO:0000259" key="4">
    <source>
        <dbReference type="PROSITE" id="PS51462"/>
    </source>
</evidence>
<gene>
    <name evidence="5" type="ORF">A8806_103344</name>
</gene>
<sequence>MPSFLKDITPFYGTGERNQDGQSLEEFLDGYNPYRYKTPSCTTDAAVFSCSGELKPSLEGLKVLLVKRSNHPTIGFWALPGGFIDLDENLDDTARRELQEETGVENLVMEQIGAYGDYDRDPRARVITTAYMALVDEKNVRVKAGDDAADAVWCSVSMDCVEESVDEDTIRRIYKLHFLNEEKNLDTSAEILHVCHKGLIREEKFTARERGMIAGDHAAIIAQAMTILKGRLND</sequence>
<dbReference type="Proteomes" id="UP000245845">
    <property type="component" value="Unassembled WGS sequence"/>
</dbReference>